<dbReference type="Gene3D" id="1.20.5.4130">
    <property type="match status" value="1"/>
</dbReference>
<evidence type="ECO:0000256" key="5">
    <source>
        <dbReference type="ARBA" id="ARBA00022821"/>
    </source>
</evidence>
<keyword evidence="4" id="KW-0547">Nucleotide-binding</keyword>
<feature type="domain" description="Disease resistance N-terminal" evidence="8">
    <location>
        <begin position="13"/>
        <end position="104"/>
    </location>
</feature>
<dbReference type="Pfam" id="PF18052">
    <property type="entry name" value="Rx_N"/>
    <property type="match status" value="1"/>
</dbReference>
<evidence type="ECO:0000256" key="4">
    <source>
        <dbReference type="ARBA" id="ARBA00022741"/>
    </source>
</evidence>
<keyword evidence="6" id="KW-0067">ATP-binding</keyword>
<comment type="similarity">
    <text evidence="1">Belongs to the disease resistance NB-LRR family.</text>
</comment>
<comment type="caution">
    <text evidence="9">The sequence shown here is derived from an EMBL/GenBank/DDBJ whole genome shotgun (WGS) entry which is preliminary data.</text>
</comment>
<dbReference type="Pfam" id="PF00931">
    <property type="entry name" value="NB-ARC"/>
    <property type="match status" value="1"/>
</dbReference>
<keyword evidence="3" id="KW-0677">Repeat</keyword>
<dbReference type="EMBL" id="CAJGYO010000009">
    <property type="protein sequence ID" value="CAD6254341.1"/>
    <property type="molecule type" value="Genomic_DNA"/>
</dbReference>
<dbReference type="GO" id="GO:0005524">
    <property type="term" value="F:ATP binding"/>
    <property type="evidence" value="ECO:0007669"/>
    <property type="project" value="UniProtKB-KW"/>
</dbReference>
<dbReference type="SUPFAM" id="SSF52540">
    <property type="entry name" value="P-loop containing nucleoside triphosphate hydrolases"/>
    <property type="match status" value="1"/>
</dbReference>
<evidence type="ECO:0000259" key="8">
    <source>
        <dbReference type="Pfam" id="PF18052"/>
    </source>
</evidence>
<dbReference type="GO" id="GO:0043531">
    <property type="term" value="F:ADP binding"/>
    <property type="evidence" value="ECO:0007669"/>
    <property type="project" value="InterPro"/>
</dbReference>
<keyword evidence="2" id="KW-0433">Leucine-rich repeat</keyword>
<keyword evidence="5" id="KW-0611">Plant defense</keyword>
<evidence type="ECO:0000259" key="7">
    <source>
        <dbReference type="Pfam" id="PF00931"/>
    </source>
</evidence>
<organism evidence="9 10">
    <name type="scientific">Miscanthus lutarioriparius</name>
    <dbReference type="NCBI Taxonomy" id="422564"/>
    <lineage>
        <taxon>Eukaryota</taxon>
        <taxon>Viridiplantae</taxon>
        <taxon>Streptophyta</taxon>
        <taxon>Embryophyta</taxon>
        <taxon>Tracheophyta</taxon>
        <taxon>Spermatophyta</taxon>
        <taxon>Magnoliopsida</taxon>
        <taxon>Liliopsida</taxon>
        <taxon>Poales</taxon>
        <taxon>Poaceae</taxon>
        <taxon>PACMAD clade</taxon>
        <taxon>Panicoideae</taxon>
        <taxon>Andropogonodae</taxon>
        <taxon>Andropogoneae</taxon>
        <taxon>Saccharinae</taxon>
        <taxon>Miscanthus</taxon>
    </lineage>
</organism>
<dbReference type="PANTHER" id="PTHR36766:SF34">
    <property type="entry name" value="NB-ARC DOMAIN-CONTAINING PROTEIN"/>
    <property type="match status" value="1"/>
</dbReference>
<evidence type="ECO:0000313" key="10">
    <source>
        <dbReference type="Proteomes" id="UP000604825"/>
    </source>
</evidence>
<dbReference type="OrthoDB" id="683304at2759"/>
<dbReference type="AlphaFoldDB" id="A0A811QE55"/>
<proteinExistence type="inferred from homology"/>
<dbReference type="InterPro" id="IPR027417">
    <property type="entry name" value="P-loop_NTPase"/>
</dbReference>
<dbReference type="GO" id="GO:0006952">
    <property type="term" value="P:defense response"/>
    <property type="evidence" value="ECO:0007669"/>
    <property type="project" value="UniProtKB-KW"/>
</dbReference>
<evidence type="ECO:0000256" key="6">
    <source>
        <dbReference type="ARBA" id="ARBA00022840"/>
    </source>
</evidence>
<reference evidence="9" key="1">
    <citation type="submission" date="2020-10" db="EMBL/GenBank/DDBJ databases">
        <authorList>
            <person name="Han B."/>
            <person name="Lu T."/>
            <person name="Zhao Q."/>
            <person name="Huang X."/>
            <person name="Zhao Y."/>
        </authorList>
    </citation>
    <scope>NUCLEOTIDE SEQUENCE</scope>
</reference>
<sequence length="271" mass="30577">MTGLEAALASGLLKVVGSKLAPLIASEFASIMGVTKDISELQDILVEITSWLFIVRDTIESEPSCQWILNVAYDIDDLLNEVLIEAEKHKMGINGDNCSIADYFCAKPKSFLFRRKVAHKIKAIKQRFSEIVKQRSDITTILNNLPSYQHVPSKKRTNGELYLLSNVEQSRIPIRNLEKDGIITKLIESNEGENDWIVSIVGLGGSGKTTLAKQICQDDKIKQHFKSTIFWVHVSEEFDVEELIGKLFETILEQKSDLHAQQHMSMQFQAN</sequence>
<evidence type="ECO:0000256" key="1">
    <source>
        <dbReference type="ARBA" id="ARBA00008894"/>
    </source>
</evidence>
<evidence type="ECO:0000256" key="2">
    <source>
        <dbReference type="ARBA" id="ARBA00022614"/>
    </source>
</evidence>
<dbReference type="Proteomes" id="UP000604825">
    <property type="component" value="Unassembled WGS sequence"/>
</dbReference>
<evidence type="ECO:0000313" key="9">
    <source>
        <dbReference type="EMBL" id="CAD6254341.1"/>
    </source>
</evidence>
<dbReference type="InterPro" id="IPR002182">
    <property type="entry name" value="NB-ARC"/>
</dbReference>
<keyword evidence="10" id="KW-1185">Reference proteome</keyword>
<dbReference type="Gene3D" id="3.40.50.300">
    <property type="entry name" value="P-loop containing nucleotide triphosphate hydrolases"/>
    <property type="match status" value="1"/>
</dbReference>
<name>A0A811QE55_9POAL</name>
<dbReference type="InterPro" id="IPR041118">
    <property type="entry name" value="Rx_N"/>
</dbReference>
<feature type="domain" description="NB-ARC" evidence="7">
    <location>
        <begin position="179"/>
        <end position="262"/>
    </location>
</feature>
<protein>
    <submittedName>
        <fullName evidence="9">Uncharacterized protein</fullName>
    </submittedName>
</protein>
<evidence type="ECO:0000256" key="3">
    <source>
        <dbReference type="ARBA" id="ARBA00022737"/>
    </source>
</evidence>
<dbReference type="PANTHER" id="PTHR36766">
    <property type="entry name" value="PLANT BROAD-SPECTRUM MILDEW RESISTANCE PROTEIN RPW8"/>
    <property type="match status" value="1"/>
</dbReference>
<gene>
    <name evidence="9" type="ORF">NCGR_LOCUS37945</name>
</gene>
<accession>A0A811QE55</accession>